<evidence type="ECO:0000256" key="2">
    <source>
        <dbReference type="SAM" id="SignalP"/>
    </source>
</evidence>
<dbReference type="PANTHER" id="PTHR30535">
    <property type="entry name" value="VITAMIN B12-BINDING PROTEIN"/>
    <property type="match status" value="1"/>
</dbReference>
<evidence type="ECO:0000256" key="1">
    <source>
        <dbReference type="ARBA" id="ARBA00022729"/>
    </source>
</evidence>
<evidence type="ECO:0000313" key="4">
    <source>
        <dbReference type="EMBL" id="MBB6098298.1"/>
    </source>
</evidence>
<evidence type="ECO:0000313" key="5">
    <source>
        <dbReference type="Proteomes" id="UP000569951"/>
    </source>
</evidence>
<dbReference type="RefSeq" id="WP_183986561.1">
    <property type="nucleotide sequence ID" value="NZ_JACHHG010000005.1"/>
</dbReference>
<sequence>MKHSLLLSAFLLSSAAFATSYPVTVTDDRGRQVTLEREPKRIVSLIPSSTETLCAIGVCDRIVGVDNFSNYPEQVNRLPKLGGMNANLEEVVKLRPDVVFVAENSRSVEQLERAGLRVFVGTAQTYAEIFEKIQTLGKLVNHERQATQVVANIKRDIQRVEAALKGVRPVSVYFEVDASGYTAGPNSFIGELLKRAGGRNVVPANLGDFPKISPELVLTRKPQVIVGATLEAVSARPGWNTVPAVQARRVYGFTPLERDAVVRPGPRVAQGLEVLARMLHPELRR</sequence>
<dbReference type="CDD" id="cd01143">
    <property type="entry name" value="YvrC"/>
    <property type="match status" value="1"/>
</dbReference>
<accession>A0A841I1V4</accession>
<organism evidence="4 5">
    <name type="scientific">Deinobacterium chartae</name>
    <dbReference type="NCBI Taxonomy" id="521158"/>
    <lineage>
        <taxon>Bacteria</taxon>
        <taxon>Thermotogati</taxon>
        <taxon>Deinococcota</taxon>
        <taxon>Deinococci</taxon>
        <taxon>Deinococcales</taxon>
        <taxon>Deinococcaceae</taxon>
        <taxon>Deinobacterium</taxon>
    </lineage>
</organism>
<dbReference type="GO" id="GO:0071281">
    <property type="term" value="P:cellular response to iron ion"/>
    <property type="evidence" value="ECO:0007669"/>
    <property type="project" value="TreeGrafter"/>
</dbReference>
<dbReference type="PANTHER" id="PTHR30535:SF34">
    <property type="entry name" value="MOLYBDATE-BINDING PROTEIN MOLA"/>
    <property type="match status" value="1"/>
</dbReference>
<dbReference type="Gene3D" id="3.40.50.1980">
    <property type="entry name" value="Nitrogenase molybdenum iron protein domain"/>
    <property type="match status" value="2"/>
</dbReference>
<protein>
    <submittedName>
        <fullName evidence="4">Iron complex transport system substrate-binding protein</fullName>
    </submittedName>
</protein>
<dbReference type="Pfam" id="PF01497">
    <property type="entry name" value="Peripla_BP_2"/>
    <property type="match status" value="1"/>
</dbReference>
<feature type="domain" description="Fe/B12 periplasmic-binding" evidence="3">
    <location>
        <begin position="41"/>
        <end position="283"/>
    </location>
</feature>
<dbReference type="SUPFAM" id="SSF53807">
    <property type="entry name" value="Helical backbone' metal receptor"/>
    <property type="match status" value="1"/>
</dbReference>
<dbReference type="NCBIfam" id="NF038402">
    <property type="entry name" value="TroA_like"/>
    <property type="match status" value="1"/>
</dbReference>
<dbReference type="EMBL" id="JACHHG010000005">
    <property type="protein sequence ID" value="MBB6098298.1"/>
    <property type="molecule type" value="Genomic_DNA"/>
</dbReference>
<comment type="caution">
    <text evidence="4">The sequence shown here is derived from an EMBL/GenBank/DDBJ whole genome shotgun (WGS) entry which is preliminary data.</text>
</comment>
<dbReference type="InterPro" id="IPR002491">
    <property type="entry name" value="ABC_transptr_periplasmic_BD"/>
</dbReference>
<gene>
    <name evidence="4" type="ORF">HNR42_001723</name>
</gene>
<feature type="signal peptide" evidence="2">
    <location>
        <begin position="1"/>
        <end position="18"/>
    </location>
</feature>
<evidence type="ECO:0000259" key="3">
    <source>
        <dbReference type="PROSITE" id="PS50983"/>
    </source>
</evidence>
<proteinExistence type="predicted"/>
<dbReference type="InterPro" id="IPR050902">
    <property type="entry name" value="ABC_Transporter_SBP"/>
</dbReference>
<reference evidence="4 5" key="1">
    <citation type="submission" date="2020-08" db="EMBL/GenBank/DDBJ databases">
        <title>Genomic Encyclopedia of Type Strains, Phase IV (KMG-IV): sequencing the most valuable type-strain genomes for metagenomic binning, comparative biology and taxonomic classification.</title>
        <authorList>
            <person name="Goeker M."/>
        </authorList>
    </citation>
    <scope>NUCLEOTIDE SEQUENCE [LARGE SCALE GENOMIC DNA]</scope>
    <source>
        <strain evidence="4 5">DSM 21458</strain>
    </source>
</reference>
<feature type="chain" id="PRO_5032402476" evidence="2">
    <location>
        <begin position="19"/>
        <end position="285"/>
    </location>
</feature>
<keyword evidence="1 2" id="KW-0732">Signal</keyword>
<dbReference type="PROSITE" id="PS50983">
    <property type="entry name" value="FE_B12_PBP"/>
    <property type="match status" value="1"/>
</dbReference>
<dbReference type="AlphaFoldDB" id="A0A841I1V4"/>
<dbReference type="Proteomes" id="UP000569951">
    <property type="component" value="Unassembled WGS sequence"/>
</dbReference>
<name>A0A841I1V4_9DEIO</name>
<keyword evidence="5" id="KW-1185">Reference proteome</keyword>
<dbReference type="InterPro" id="IPR054828">
    <property type="entry name" value="Vit_B12_bind_prot"/>
</dbReference>